<dbReference type="SUPFAM" id="SSF55315">
    <property type="entry name" value="L30e-like"/>
    <property type="match status" value="1"/>
</dbReference>
<dbReference type="AlphaFoldDB" id="A0A1M4SMF8"/>
<keyword evidence="3" id="KW-1185">Reference proteome</keyword>
<name>A0A1M4SMF8_9CLOT</name>
<dbReference type="EMBL" id="FQVG01000002">
    <property type="protein sequence ID" value="SHE33338.1"/>
    <property type="molecule type" value="Genomic_DNA"/>
</dbReference>
<evidence type="ECO:0000259" key="1">
    <source>
        <dbReference type="Pfam" id="PF01248"/>
    </source>
</evidence>
<proteinExistence type="predicted"/>
<reference evidence="3" key="1">
    <citation type="submission" date="2016-11" db="EMBL/GenBank/DDBJ databases">
        <authorList>
            <person name="Varghese N."/>
            <person name="Submissions S."/>
        </authorList>
    </citation>
    <scope>NUCLEOTIDE SEQUENCE [LARGE SCALE GENOMIC DNA]</scope>
    <source>
        <strain evidence="3">DSM 10124</strain>
    </source>
</reference>
<feature type="domain" description="Ribosomal protein eL8/eL30/eS12/Gadd45" evidence="1">
    <location>
        <begin position="4"/>
        <end position="93"/>
    </location>
</feature>
<dbReference type="Gene3D" id="3.30.1330.30">
    <property type="match status" value="1"/>
</dbReference>
<evidence type="ECO:0000313" key="3">
    <source>
        <dbReference type="Proteomes" id="UP000184423"/>
    </source>
</evidence>
<dbReference type="NCBIfam" id="NF004078">
    <property type="entry name" value="PRK05583.1"/>
    <property type="match status" value="1"/>
</dbReference>
<sequence length="111" mass="12362">MDNKLYNFLGLIQRSGNLTSGDDGVEIDIKKGKCKLLIISEDASENTKKKFISMAKNFGVPYLIFGEKENIGYYIGKSMRSVLSIKDNNFAEAFIKKIKENNSGGDSIVKD</sequence>
<keyword evidence="2" id="KW-0689">Ribosomal protein</keyword>
<dbReference type="GO" id="GO:0005840">
    <property type="term" value="C:ribosome"/>
    <property type="evidence" value="ECO:0007669"/>
    <property type="project" value="UniProtKB-KW"/>
</dbReference>
<gene>
    <name evidence="2" type="ORF">SAMN02746091_00169</name>
</gene>
<evidence type="ECO:0000313" key="2">
    <source>
        <dbReference type="EMBL" id="SHE33338.1"/>
    </source>
</evidence>
<accession>A0A1M4SMF8</accession>
<organism evidence="2 3">
    <name type="scientific">Caloramator proteoclasticus DSM 10124</name>
    <dbReference type="NCBI Taxonomy" id="1121262"/>
    <lineage>
        <taxon>Bacteria</taxon>
        <taxon>Bacillati</taxon>
        <taxon>Bacillota</taxon>
        <taxon>Clostridia</taxon>
        <taxon>Eubacteriales</taxon>
        <taxon>Clostridiaceae</taxon>
        <taxon>Caloramator</taxon>
    </lineage>
</organism>
<dbReference type="InterPro" id="IPR004038">
    <property type="entry name" value="Ribosomal_eL8/eL30/eS12/Gad45"/>
</dbReference>
<dbReference type="Pfam" id="PF01248">
    <property type="entry name" value="Ribosomal_L7Ae"/>
    <property type="match status" value="1"/>
</dbReference>
<keyword evidence="2" id="KW-0687">Ribonucleoprotein</keyword>
<dbReference type="Proteomes" id="UP000184423">
    <property type="component" value="Unassembled WGS sequence"/>
</dbReference>
<dbReference type="RefSeq" id="WP_027307477.1">
    <property type="nucleotide sequence ID" value="NZ_FQVG01000002.1"/>
</dbReference>
<dbReference type="InterPro" id="IPR029064">
    <property type="entry name" value="Ribosomal_eL30-like_sf"/>
</dbReference>
<protein>
    <submittedName>
        <fullName evidence="2">Ribosomal protein L7Ae</fullName>
    </submittedName>
</protein>